<proteinExistence type="inferred from homology"/>
<evidence type="ECO:0000256" key="15">
    <source>
        <dbReference type="ARBA" id="ARBA00030592"/>
    </source>
</evidence>
<evidence type="ECO:0000256" key="11">
    <source>
        <dbReference type="ARBA" id="ARBA00022840"/>
    </source>
</evidence>
<evidence type="ECO:0000256" key="9">
    <source>
        <dbReference type="ARBA" id="ARBA00022723"/>
    </source>
</evidence>
<dbReference type="SUPFAM" id="SSF53623">
    <property type="entry name" value="MurD-like peptide ligases, catalytic domain"/>
    <property type="match status" value="1"/>
</dbReference>
<protein>
    <recommendedName>
        <fullName evidence="7">Dihydrofolate synthase/folylpolyglutamate synthase</fullName>
        <ecNumber evidence="5">6.3.2.12</ecNumber>
        <ecNumber evidence="6">6.3.2.17</ecNumber>
    </recommendedName>
    <alternativeName>
        <fullName evidence="16">Folylpoly-gamma-glutamate synthetase-dihydrofolate synthetase</fullName>
    </alternativeName>
    <alternativeName>
        <fullName evidence="14">Folylpolyglutamate synthetase</fullName>
    </alternativeName>
    <alternativeName>
        <fullName evidence="15">Tetrahydrofolylpolyglutamate synthase</fullName>
    </alternativeName>
</protein>
<dbReference type="PANTHER" id="PTHR11136:SF0">
    <property type="entry name" value="DIHYDROFOLATE SYNTHETASE-RELATED"/>
    <property type="match status" value="1"/>
</dbReference>
<evidence type="ECO:0000259" key="22">
    <source>
        <dbReference type="Pfam" id="PF02875"/>
    </source>
</evidence>
<dbReference type="Pfam" id="PF08245">
    <property type="entry name" value="Mur_ligase_M"/>
    <property type="match status" value="1"/>
</dbReference>
<evidence type="ECO:0000256" key="2">
    <source>
        <dbReference type="ARBA" id="ARBA00004799"/>
    </source>
</evidence>
<dbReference type="NCBIfam" id="TIGR01499">
    <property type="entry name" value="folC"/>
    <property type="match status" value="1"/>
</dbReference>
<comment type="catalytic activity">
    <reaction evidence="19">
        <text>(6R)-5,10-methylenetetrahydrofolyl-(gamma-L-Glu)(n) + L-glutamate + ATP = (6R)-5,10-methylenetetrahydrofolyl-(gamma-L-Glu)(n+1) + ADP + phosphate + H(+)</text>
        <dbReference type="Rhea" id="RHEA:51912"/>
        <dbReference type="Rhea" id="RHEA-COMP:13257"/>
        <dbReference type="Rhea" id="RHEA-COMP:13258"/>
        <dbReference type="ChEBI" id="CHEBI:15378"/>
        <dbReference type="ChEBI" id="CHEBI:29985"/>
        <dbReference type="ChEBI" id="CHEBI:30616"/>
        <dbReference type="ChEBI" id="CHEBI:43474"/>
        <dbReference type="ChEBI" id="CHEBI:136572"/>
        <dbReference type="ChEBI" id="CHEBI:456216"/>
        <dbReference type="EC" id="6.3.2.17"/>
    </reaction>
</comment>
<comment type="catalytic activity">
    <reaction evidence="20">
        <text>7,8-dihydropteroate + L-glutamate + ATP = 7,8-dihydrofolate + ADP + phosphate + H(+)</text>
        <dbReference type="Rhea" id="RHEA:23584"/>
        <dbReference type="ChEBI" id="CHEBI:15378"/>
        <dbReference type="ChEBI" id="CHEBI:17839"/>
        <dbReference type="ChEBI" id="CHEBI:29985"/>
        <dbReference type="ChEBI" id="CHEBI:30616"/>
        <dbReference type="ChEBI" id="CHEBI:43474"/>
        <dbReference type="ChEBI" id="CHEBI:57451"/>
        <dbReference type="ChEBI" id="CHEBI:456216"/>
        <dbReference type="EC" id="6.3.2.12"/>
    </reaction>
</comment>
<evidence type="ECO:0000256" key="19">
    <source>
        <dbReference type="ARBA" id="ARBA00049035"/>
    </source>
</evidence>
<sequence>MTPGLDASDSLAVWLEKILQLHPSEIDLGLTRLRRVAMRMGLTALPDSQVITVAGTNGKGTTCALMEQILMADGHRVGVFSSPHIERYNERVRIDGQELPDQDHVDAFTAIAAAQQDTSLTFFEYSALAALWLFARERPDVVLLEVGLGGRLDATNLIDADIAVITTVDLDHQEYLGDTREKVGREKAGIMRAGRPVICGDPNPPESVATCAAELGAILLQRGEAFELVADHDQWTYQSPGYRFGALPLPAIPLDNAATAITALRQLEGGVSETAIRRGLSQVRVPGRLEVLSHAPDLVLDVAHNPQAGAYLAQWLKRQSYDGIHAVCGMLADKDVKATLAPLGELPLRWYLADLNVPRGAPASRLLFALNDAPGPVATPQCFDSVSAALSEALSRARHGELVILFGSFYTVAEAKAYWRTRS</sequence>
<dbReference type="NCBIfam" id="NF008101">
    <property type="entry name" value="PRK10846.1"/>
    <property type="match status" value="1"/>
</dbReference>
<evidence type="ECO:0000256" key="18">
    <source>
        <dbReference type="ARBA" id="ARBA00047808"/>
    </source>
</evidence>
<keyword evidence="9" id="KW-0479">Metal-binding</keyword>
<reference evidence="25" key="1">
    <citation type="journal article" date="2019" name="Int. J. Syst. Evol. Microbiol.">
        <title>The Global Catalogue of Microorganisms (GCM) 10K type strain sequencing project: providing services to taxonomists for standard genome sequencing and annotation.</title>
        <authorList>
            <consortium name="The Broad Institute Genomics Platform"/>
            <consortium name="The Broad Institute Genome Sequencing Center for Infectious Disease"/>
            <person name="Wu L."/>
            <person name="Ma J."/>
        </authorList>
    </citation>
    <scope>NUCLEOTIDE SEQUENCE [LARGE SCALE GENOMIC DNA]</scope>
    <source>
        <strain evidence="25">JCM 18720</strain>
    </source>
</reference>
<evidence type="ECO:0000256" key="8">
    <source>
        <dbReference type="ARBA" id="ARBA00022598"/>
    </source>
</evidence>
<comment type="pathway">
    <text evidence="2">Cofactor biosynthesis; tetrahydrofolate biosynthesis; 7,8-dihydrofolate from 2-amino-4-hydroxy-6-hydroxymethyl-7,8-dihydropteridine diphosphate and 4-aminobenzoate: step 2/2.</text>
</comment>
<evidence type="ECO:0000256" key="3">
    <source>
        <dbReference type="ARBA" id="ARBA00005150"/>
    </source>
</evidence>
<keyword evidence="13" id="KW-0289">Folate biosynthesis</keyword>
<dbReference type="InterPro" id="IPR036565">
    <property type="entry name" value="Mur-like_cat_sf"/>
</dbReference>
<accession>A0ABP9S4H3</accession>
<dbReference type="InterPro" id="IPR013221">
    <property type="entry name" value="Mur_ligase_cen"/>
</dbReference>
<evidence type="ECO:0000256" key="17">
    <source>
        <dbReference type="ARBA" id="ARBA00047493"/>
    </source>
</evidence>
<dbReference type="PANTHER" id="PTHR11136">
    <property type="entry name" value="FOLYLPOLYGLUTAMATE SYNTHASE-RELATED"/>
    <property type="match status" value="1"/>
</dbReference>
<dbReference type="EC" id="6.3.2.17" evidence="6"/>
<evidence type="ECO:0000256" key="5">
    <source>
        <dbReference type="ARBA" id="ARBA00013023"/>
    </source>
</evidence>
<gene>
    <name evidence="24" type="primary">folC</name>
    <name evidence="24" type="ORF">GCM10025772_16730</name>
</gene>
<evidence type="ECO:0000313" key="25">
    <source>
        <dbReference type="Proteomes" id="UP001501600"/>
    </source>
</evidence>
<dbReference type="EMBL" id="BAABLF010000009">
    <property type="protein sequence ID" value="GAA5190946.1"/>
    <property type="molecule type" value="Genomic_DNA"/>
</dbReference>
<evidence type="ECO:0000256" key="16">
    <source>
        <dbReference type="ARBA" id="ARBA00032510"/>
    </source>
</evidence>
<evidence type="ECO:0000259" key="23">
    <source>
        <dbReference type="Pfam" id="PF08245"/>
    </source>
</evidence>
<comment type="similarity">
    <text evidence="4 21">Belongs to the folylpolyglutamate synthase family.</text>
</comment>
<evidence type="ECO:0000256" key="7">
    <source>
        <dbReference type="ARBA" id="ARBA00019357"/>
    </source>
</evidence>
<evidence type="ECO:0000256" key="1">
    <source>
        <dbReference type="ARBA" id="ARBA00002714"/>
    </source>
</evidence>
<keyword evidence="8 21" id="KW-0436">Ligase</keyword>
<keyword evidence="25" id="KW-1185">Reference proteome</keyword>
<evidence type="ECO:0000256" key="12">
    <source>
        <dbReference type="ARBA" id="ARBA00022842"/>
    </source>
</evidence>
<keyword evidence="11 21" id="KW-0067">ATP-binding</keyword>
<dbReference type="Gene3D" id="3.90.190.20">
    <property type="entry name" value="Mur ligase, C-terminal domain"/>
    <property type="match status" value="1"/>
</dbReference>
<feature type="domain" description="Mur ligase central" evidence="23">
    <location>
        <begin position="53"/>
        <end position="192"/>
    </location>
</feature>
<dbReference type="SUPFAM" id="SSF53244">
    <property type="entry name" value="MurD-like peptide ligases, peptide-binding domain"/>
    <property type="match status" value="1"/>
</dbReference>
<dbReference type="PROSITE" id="PS01012">
    <property type="entry name" value="FOLYLPOLYGLU_SYNT_2"/>
    <property type="match status" value="1"/>
</dbReference>
<dbReference type="Proteomes" id="UP001501600">
    <property type="component" value="Unassembled WGS sequence"/>
</dbReference>
<dbReference type="EC" id="6.3.2.12" evidence="5"/>
<keyword evidence="12" id="KW-0460">Magnesium</keyword>
<comment type="caution">
    <text evidence="24">The sequence shown here is derived from an EMBL/GenBank/DDBJ whole genome shotgun (WGS) entry which is preliminary data.</text>
</comment>
<evidence type="ECO:0000256" key="20">
    <source>
        <dbReference type="ARBA" id="ARBA00049161"/>
    </source>
</evidence>
<name>A0ABP9S4H3_9GAMM</name>
<organism evidence="24 25">
    <name type="scientific">Ferrimonas gelatinilytica</name>
    <dbReference type="NCBI Taxonomy" id="1255257"/>
    <lineage>
        <taxon>Bacteria</taxon>
        <taxon>Pseudomonadati</taxon>
        <taxon>Pseudomonadota</taxon>
        <taxon>Gammaproteobacteria</taxon>
        <taxon>Alteromonadales</taxon>
        <taxon>Ferrimonadaceae</taxon>
        <taxon>Ferrimonas</taxon>
    </lineage>
</organism>
<evidence type="ECO:0000256" key="10">
    <source>
        <dbReference type="ARBA" id="ARBA00022741"/>
    </source>
</evidence>
<evidence type="ECO:0000256" key="14">
    <source>
        <dbReference type="ARBA" id="ARBA00030048"/>
    </source>
</evidence>
<evidence type="ECO:0000256" key="13">
    <source>
        <dbReference type="ARBA" id="ARBA00022909"/>
    </source>
</evidence>
<comment type="catalytic activity">
    <reaction evidence="18">
        <text>10-formyltetrahydrofolyl-(gamma-L-Glu)(n) + L-glutamate + ATP = 10-formyltetrahydrofolyl-(gamma-L-Glu)(n+1) + ADP + phosphate + H(+)</text>
        <dbReference type="Rhea" id="RHEA:51904"/>
        <dbReference type="Rhea" id="RHEA-COMP:13088"/>
        <dbReference type="Rhea" id="RHEA-COMP:14300"/>
        <dbReference type="ChEBI" id="CHEBI:15378"/>
        <dbReference type="ChEBI" id="CHEBI:29985"/>
        <dbReference type="ChEBI" id="CHEBI:30616"/>
        <dbReference type="ChEBI" id="CHEBI:43474"/>
        <dbReference type="ChEBI" id="CHEBI:134413"/>
        <dbReference type="ChEBI" id="CHEBI:456216"/>
        <dbReference type="EC" id="6.3.2.17"/>
    </reaction>
</comment>
<evidence type="ECO:0000256" key="6">
    <source>
        <dbReference type="ARBA" id="ARBA00013025"/>
    </source>
</evidence>
<dbReference type="InterPro" id="IPR004101">
    <property type="entry name" value="Mur_ligase_C"/>
</dbReference>
<evidence type="ECO:0000256" key="21">
    <source>
        <dbReference type="PIRNR" id="PIRNR001563"/>
    </source>
</evidence>
<comment type="catalytic activity">
    <reaction evidence="17">
        <text>(6S)-5,6,7,8-tetrahydrofolyl-(gamma-L-Glu)(n) + L-glutamate + ATP = (6S)-5,6,7,8-tetrahydrofolyl-(gamma-L-Glu)(n+1) + ADP + phosphate + H(+)</text>
        <dbReference type="Rhea" id="RHEA:10580"/>
        <dbReference type="Rhea" id="RHEA-COMP:14738"/>
        <dbReference type="Rhea" id="RHEA-COMP:14740"/>
        <dbReference type="ChEBI" id="CHEBI:15378"/>
        <dbReference type="ChEBI" id="CHEBI:29985"/>
        <dbReference type="ChEBI" id="CHEBI:30616"/>
        <dbReference type="ChEBI" id="CHEBI:43474"/>
        <dbReference type="ChEBI" id="CHEBI:141005"/>
        <dbReference type="ChEBI" id="CHEBI:456216"/>
        <dbReference type="EC" id="6.3.2.17"/>
    </reaction>
</comment>
<comment type="pathway">
    <text evidence="3">Cofactor biosynthesis; tetrahydrofolylpolyglutamate biosynthesis.</text>
</comment>
<evidence type="ECO:0000313" key="24">
    <source>
        <dbReference type="EMBL" id="GAA5190946.1"/>
    </source>
</evidence>
<dbReference type="PIRSF" id="PIRSF001563">
    <property type="entry name" value="Folylpolyglu_synth"/>
    <property type="match status" value="1"/>
</dbReference>
<dbReference type="Pfam" id="PF02875">
    <property type="entry name" value="Mur_ligase_C"/>
    <property type="match status" value="1"/>
</dbReference>
<comment type="function">
    <text evidence="1">Functions in two distinct reactions of the de novo folate biosynthetic pathway. Catalyzes the addition of a glutamate residue to dihydropteroate (7,8-dihydropteroate or H2Pte) to form dihydrofolate (7,8-dihydrofolate monoglutamate or H2Pte-Glu). Also catalyzes successive additions of L-glutamate to tetrahydrofolate or 10-formyltetrahydrofolate or 5,10-methylenetetrahydrofolate, leading to folylpolyglutamate derivatives.</text>
</comment>
<keyword evidence="10 21" id="KW-0547">Nucleotide-binding</keyword>
<dbReference type="InterPro" id="IPR036615">
    <property type="entry name" value="Mur_ligase_C_dom_sf"/>
</dbReference>
<evidence type="ECO:0000256" key="4">
    <source>
        <dbReference type="ARBA" id="ARBA00008276"/>
    </source>
</evidence>
<dbReference type="Gene3D" id="3.40.1190.10">
    <property type="entry name" value="Mur-like, catalytic domain"/>
    <property type="match status" value="1"/>
</dbReference>
<dbReference type="InterPro" id="IPR001645">
    <property type="entry name" value="Folylpolyglutamate_synth"/>
</dbReference>
<feature type="domain" description="Mur ligase C-terminal" evidence="22">
    <location>
        <begin position="287"/>
        <end position="409"/>
    </location>
</feature>
<dbReference type="RefSeq" id="WP_345316605.1">
    <property type="nucleotide sequence ID" value="NZ_BAABLF010000009.1"/>
</dbReference>
<dbReference type="InterPro" id="IPR018109">
    <property type="entry name" value="Folylpolyglutamate_synth_CS"/>
</dbReference>
<dbReference type="PROSITE" id="PS01011">
    <property type="entry name" value="FOLYLPOLYGLU_SYNT_1"/>
    <property type="match status" value="1"/>
</dbReference>